<evidence type="ECO:0000256" key="1">
    <source>
        <dbReference type="ARBA" id="ARBA00008520"/>
    </source>
</evidence>
<dbReference type="RefSeq" id="WP_161832293.1">
    <property type="nucleotide sequence ID" value="NZ_AP028127.1"/>
</dbReference>
<dbReference type="SUPFAM" id="SSF53850">
    <property type="entry name" value="Periplasmic binding protein-like II"/>
    <property type="match status" value="1"/>
</dbReference>
<dbReference type="Pfam" id="PF01547">
    <property type="entry name" value="SBP_bac_1"/>
    <property type="match status" value="1"/>
</dbReference>
<name>A0ABM8IFT6_9FIRM</name>
<dbReference type="PANTHER" id="PTHR30061">
    <property type="entry name" value="MALTOSE-BINDING PERIPLASMIC PROTEIN"/>
    <property type="match status" value="1"/>
</dbReference>
<keyword evidence="2" id="KW-0813">Transport</keyword>
<evidence type="ECO:0000256" key="2">
    <source>
        <dbReference type="ARBA" id="ARBA00022448"/>
    </source>
</evidence>
<keyword evidence="5" id="KW-1185">Reference proteome</keyword>
<protein>
    <submittedName>
        <fullName evidence="4">Cyclodextrin-binding protein</fullName>
    </submittedName>
</protein>
<sequence length="391" mass="45274">MKRMVYLIFLIFIMLGLYKYINQINLQSSEVLQVWVNESDYEVLETVNPIFESMYNVEVQLKIIPSDKVITNLPLYKKSNEYPDIINVSHTLISDLVEMNAIHPMSDIFDSFNILPNVKSAFKVKGEYYGVPYNAQTDILYYNKEMFKYGIQSFSQLFDEDISLAIDYQSIYHINPFVTGFGGYTVGVDNFGDTNFYDIGLNNEDAIRGIAAMFYLLDKSLVYQTEFEVYRSFINQSSDLLIAPASLVSSLLEVYPNLGYQAIPNFVEDILPYTYTKIDTYQITQSSKNQELAAKYLNYLLTEEVAKVRYDLTKGIAPVDYATIISQEEYYNVVKKQLHRSIPLPNQVEFSFVYLPFQRASQQMLRLPYQIETIMNETVDCINSELEKVIK</sequence>
<dbReference type="EMBL" id="AP028127">
    <property type="protein sequence ID" value="BEH90120.1"/>
    <property type="molecule type" value="Genomic_DNA"/>
</dbReference>
<dbReference type="PANTHER" id="PTHR30061:SF50">
    <property type="entry name" value="MALTOSE_MALTODEXTRIN-BINDING PERIPLASMIC PROTEIN"/>
    <property type="match status" value="1"/>
</dbReference>
<gene>
    <name evidence="4" type="primary">cycB</name>
    <name evidence="4" type="ORF">T23_02220</name>
</gene>
<organism evidence="4 5">
    <name type="scientific">Turicibacter faecis</name>
    <dbReference type="NCBI Taxonomy" id="2963365"/>
    <lineage>
        <taxon>Bacteria</taxon>
        <taxon>Bacillati</taxon>
        <taxon>Bacillota</taxon>
        <taxon>Erysipelotrichia</taxon>
        <taxon>Erysipelotrichales</taxon>
        <taxon>Turicibacteraceae</taxon>
        <taxon>Turicibacter</taxon>
    </lineage>
</organism>
<keyword evidence="3" id="KW-0732">Signal</keyword>
<reference evidence="4" key="1">
    <citation type="journal article" date="2024" name="Int. J. Syst. Evol. Microbiol.">
        <title>Turicibacter faecis sp. nov., isolated from faeces of heart failure mouse model.</title>
        <authorList>
            <person name="Imamura Y."/>
            <person name="Motooka D."/>
            <person name="Nakajima Y."/>
            <person name="Ito S."/>
            <person name="Kitakaze M."/>
            <person name="Iida T."/>
            <person name="Nakamura S."/>
        </authorList>
    </citation>
    <scope>NUCLEOTIDE SEQUENCE</scope>
    <source>
        <strain evidence="4">TC023</strain>
    </source>
</reference>
<accession>A0ABM8IFT6</accession>
<evidence type="ECO:0000313" key="4">
    <source>
        <dbReference type="EMBL" id="BEH90120.1"/>
    </source>
</evidence>
<dbReference type="InterPro" id="IPR006059">
    <property type="entry name" value="SBP"/>
</dbReference>
<evidence type="ECO:0000256" key="3">
    <source>
        <dbReference type="ARBA" id="ARBA00022729"/>
    </source>
</evidence>
<comment type="similarity">
    <text evidence="1">Belongs to the bacterial solute-binding protein 1 family.</text>
</comment>
<dbReference type="Proteomes" id="UP001432099">
    <property type="component" value="Chromosome"/>
</dbReference>
<proteinExistence type="inferred from homology"/>
<dbReference type="Gene3D" id="3.40.190.10">
    <property type="entry name" value="Periplasmic binding protein-like II"/>
    <property type="match status" value="1"/>
</dbReference>
<evidence type="ECO:0000313" key="5">
    <source>
        <dbReference type="Proteomes" id="UP001432099"/>
    </source>
</evidence>